<name>A0A377R1Q9_9NEIS</name>
<dbReference type="Gene3D" id="2.150.10.10">
    <property type="entry name" value="Serralysin-like metalloprotease, C-terminal"/>
    <property type="match status" value="5"/>
</dbReference>
<dbReference type="Pfam" id="PF06594">
    <property type="entry name" value="HCBP_related"/>
    <property type="match status" value="3"/>
</dbReference>
<comment type="subcellular location">
    <subcellularLocation>
        <location evidence="1">Membrane</location>
    </subcellularLocation>
    <subcellularLocation>
        <location evidence="2">Secreted</location>
    </subcellularLocation>
</comment>
<accession>A0A377R1Q9</accession>
<dbReference type="PRINTS" id="PR00313">
    <property type="entry name" value="CABNDNGRPT"/>
</dbReference>
<evidence type="ECO:0000256" key="3">
    <source>
        <dbReference type="ARBA" id="ARBA00022525"/>
    </source>
</evidence>
<protein>
    <submittedName>
        <fullName evidence="11">Cyclolysin</fullName>
    </submittedName>
</protein>
<dbReference type="InterPro" id="IPR001343">
    <property type="entry name" value="Hemolysn_Ca-bd"/>
</dbReference>
<keyword evidence="12" id="KW-1185">Reference proteome</keyword>
<evidence type="ECO:0000256" key="6">
    <source>
        <dbReference type="ARBA" id="ARBA00022837"/>
    </source>
</evidence>
<evidence type="ECO:0000256" key="1">
    <source>
        <dbReference type="ARBA" id="ARBA00004370"/>
    </source>
</evidence>
<reference evidence="11 12" key="1">
    <citation type="submission" date="2018-06" db="EMBL/GenBank/DDBJ databases">
        <authorList>
            <consortium name="Pathogen Informatics"/>
            <person name="Doyle S."/>
        </authorList>
    </citation>
    <scope>NUCLEOTIDE SEQUENCE [LARGE SCALE GENOMIC DNA]</scope>
    <source>
        <strain evidence="11 12">NCTC13336</strain>
    </source>
</reference>
<organism evidence="11 12">
    <name type="scientific">Kingella potus</name>
    <dbReference type="NCBI Taxonomy" id="265175"/>
    <lineage>
        <taxon>Bacteria</taxon>
        <taxon>Pseudomonadati</taxon>
        <taxon>Pseudomonadota</taxon>
        <taxon>Betaproteobacteria</taxon>
        <taxon>Neisseriales</taxon>
        <taxon>Neisseriaceae</taxon>
        <taxon>Kingella</taxon>
    </lineage>
</organism>
<dbReference type="PANTHER" id="PTHR38340">
    <property type="entry name" value="S-LAYER PROTEIN"/>
    <property type="match status" value="1"/>
</dbReference>
<feature type="region of interest" description="Disordered" evidence="9">
    <location>
        <begin position="1106"/>
        <end position="1125"/>
    </location>
</feature>
<keyword evidence="8" id="KW-0472">Membrane</keyword>
<dbReference type="GO" id="GO:0016020">
    <property type="term" value="C:membrane"/>
    <property type="evidence" value="ECO:0007669"/>
    <property type="project" value="UniProtKB-SubCell"/>
</dbReference>
<dbReference type="InterPro" id="IPR003995">
    <property type="entry name" value="RTX_toxin_determinant-A"/>
</dbReference>
<sequence length="1125" mass="119185">MGKQLLNDIAQTGEVSREKILDIDSNNFTKFGSNGEIKKGDWPGAAIDGLILGGEVVDASNDINWRRVIGSAVRDKVSDIGDWFNQLQKEFGSWFGLNRTDKYHIVDPLVLDLDGDGIETVAANGFAGSLFDHDNDGIRTAGGWLASDDGFLVWDKNGNGRIDNGTELFGDNTALSGGKKAAHGFAALAQHDGNKDGVIDAKDKIFSQLRVWRDLNQDGISQSGELFTAASLKIKSFNLAYQNTRTVLGNGNTLAQNGSYTKTDGKTAQMGDILLQADTLHSRYANPVKLTDKQAQAANLHGIGRLRDLREAAALSGALGKVLSAYSAAQTKQEQMKQLDGLIREWAKTDPQYNRSSPRFGFVLEESKTGEGIGLTPSQVAQLKNRVTVLSKEQEAKWQALREKVKILDAFSGTDSSTLGFATGQQADGILATIDETYGRLAENIYKGLLFQTRLQPYLEKLTFKLSGGELNLDFTAVQTAFKQTFAKNPEKAFVDLAEFAAYGKGYSEQWIGSALLMDFVQSGTASGRISGWMKTLGKDADSLLDIQNGTAGNDSLYGSNAISILNGGSGFDKLFGGEGNDALNGGAGDDHLDGGAGNDTYVFGKGFGQDRINNYDTSVGRKDIVRFADGQKQSDFHFTRSSNDLVIYAKNGSDRLTVLNYFEEDGNSAYRIDSIEFADGGRLNVEAVKALVQKGTAGNDRLYAYAKGSTLNGGAGDDYLTGAQGNDVLNGGDGNDSLSGHEGNDRLDGGAGNDTLSGDMGNDILNGGSGFDKLFGGEGNDALNGGAGDDHLDGGAGNDTYVFGKGFGQDIVSNYDAAAGRKDTIRFTDGQKQSDFHFTRSNSDLVIAAKNGSDKLTVRYFFENDAAGSYRIDAVEFADGGRLNVEAVKALVQKGTAGNDRLYAYAKGSTLNGGAGDDYLTGAQGNDVLNGGDGNDSLSGHEGNDRLDGGAGNDTLSGDMGNDILNGGSGFDKLFGGEGNDALNGGAGDDHLDGGAGNDTYVFGKGFGQDRITDYGNKTDTDTLLLNNLKLAETDFFKSGSSLVLQTKNKADSVQIDGFFNGNGIERFRFADKTVQSADFAKYAQMADSLVQSMAVFGAQSGAASSPASVSGQPQPPLLAATSF</sequence>
<evidence type="ECO:0000256" key="8">
    <source>
        <dbReference type="ARBA" id="ARBA00023136"/>
    </source>
</evidence>
<proteinExistence type="predicted"/>
<evidence type="ECO:0000313" key="12">
    <source>
        <dbReference type="Proteomes" id="UP000254293"/>
    </source>
</evidence>
<dbReference type="GO" id="GO:0005509">
    <property type="term" value="F:calcium ion binding"/>
    <property type="evidence" value="ECO:0007669"/>
    <property type="project" value="InterPro"/>
</dbReference>
<evidence type="ECO:0000256" key="5">
    <source>
        <dbReference type="ARBA" id="ARBA00022737"/>
    </source>
</evidence>
<dbReference type="GO" id="GO:0090729">
    <property type="term" value="F:toxin activity"/>
    <property type="evidence" value="ECO:0007669"/>
    <property type="project" value="UniProtKB-KW"/>
</dbReference>
<dbReference type="Proteomes" id="UP000254293">
    <property type="component" value="Unassembled WGS sequence"/>
</dbReference>
<dbReference type="AlphaFoldDB" id="A0A377R1Q9"/>
<keyword evidence="4" id="KW-0800">Toxin</keyword>
<dbReference type="SUPFAM" id="SSF51120">
    <property type="entry name" value="beta-Roll"/>
    <property type="match status" value="3"/>
</dbReference>
<dbReference type="PRINTS" id="PR01488">
    <property type="entry name" value="RTXTOXINA"/>
</dbReference>
<feature type="region of interest" description="Disordered" evidence="9">
    <location>
        <begin position="927"/>
        <end position="955"/>
    </location>
</feature>
<dbReference type="InterPro" id="IPR010566">
    <property type="entry name" value="Haemolys_ca-bd"/>
</dbReference>
<evidence type="ECO:0000256" key="2">
    <source>
        <dbReference type="ARBA" id="ARBA00004613"/>
    </source>
</evidence>
<dbReference type="PANTHER" id="PTHR38340:SF1">
    <property type="entry name" value="S-LAYER PROTEIN"/>
    <property type="match status" value="1"/>
</dbReference>
<dbReference type="PROSITE" id="PS00330">
    <property type="entry name" value="HEMOLYSIN_CALCIUM"/>
    <property type="match status" value="8"/>
</dbReference>
<dbReference type="InterPro" id="IPR050557">
    <property type="entry name" value="RTX_toxin/Mannuronan_C5-epim"/>
</dbReference>
<evidence type="ECO:0000256" key="7">
    <source>
        <dbReference type="ARBA" id="ARBA00023026"/>
    </source>
</evidence>
<feature type="domain" description="Haemolysin-type calcium binding-related" evidence="10">
    <location>
        <begin position="845"/>
        <end position="886"/>
    </location>
</feature>
<feature type="region of interest" description="Disordered" evidence="9">
    <location>
        <begin position="727"/>
        <end position="756"/>
    </location>
</feature>
<gene>
    <name evidence="11" type="primary">cya_1</name>
    <name evidence="11" type="ORF">NCTC13336_00449</name>
</gene>
<evidence type="ECO:0000313" key="11">
    <source>
        <dbReference type="EMBL" id="STR00251.1"/>
    </source>
</evidence>
<dbReference type="InterPro" id="IPR011049">
    <property type="entry name" value="Serralysin-like_metalloprot_C"/>
</dbReference>
<keyword evidence="3" id="KW-0964">Secreted</keyword>
<keyword evidence="7" id="KW-0843">Virulence</keyword>
<keyword evidence="6" id="KW-0106">Calcium</keyword>
<keyword evidence="5" id="KW-0677">Repeat</keyword>
<dbReference type="EMBL" id="UGJJ01000001">
    <property type="protein sequence ID" value="STR00251.1"/>
    <property type="molecule type" value="Genomic_DNA"/>
</dbReference>
<feature type="domain" description="Haemolysin-type calcium binding-related" evidence="10">
    <location>
        <begin position="645"/>
        <end position="686"/>
    </location>
</feature>
<evidence type="ECO:0000256" key="4">
    <source>
        <dbReference type="ARBA" id="ARBA00022656"/>
    </source>
</evidence>
<dbReference type="Pfam" id="PF00353">
    <property type="entry name" value="HemolysinCabind"/>
    <property type="match status" value="6"/>
</dbReference>
<dbReference type="InterPro" id="IPR018511">
    <property type="entry name" value="Hemolysin-typ_Ca-bd_CS"/>
</dbReference>
<evidence type="ECO:0000259" key="10">
    <source>
        <dbReference type="Pfam" id="PF06594"/>
    </source>
</evidence>
<feature type="domain" description="Haemolysin-type calcium binding-related" evidence="10">
    <location>
        <begin position="1044"/>
        <end position="1075"/>
    </location>
</feature>
<dbReference type="GO" id="GO:0005576">
    <property type="term" value="C:extracellular region"/>
    <property type="evidence" value="ECO:0007669"/>
    <property type="project" value="UniProtKB-SubCell"/>
</dbReference>
<evidence type="ECO:0000256" key="9">
    <source>
        <dbReference type="SAM" id="MobiDB-lite"/>
    </source>
</evidence>